<name>E9HSS4_DAPPU</name>
<dbReference type="PhylomeDB" id="E9HSS4"/>
<gene>
    <name evidence="1" type="ORF">DAPPUDRAFT_333424</name>
</gene>
<evidence type="ECO:0000313" key="2">
    <source>
        <dbReference type="Proteomes" id="UP000000305"/>
    </source>
</evidence>
<reference evidence="1 2" key="1">
    <citation type="journal article" date="2011" name="Science">
        <title>The ecoresponsive genome of Daphnia pulex.</title>
        <authorList>
            <person name="Colbourne J.K."/>
            <person name="Pfrender M.E."/>
            <person name="Gilbert D."/>
            <person name="Thomas W.K."/>
            <person name="Tucker A."/>
            <person name="Oakley T.H."/>
            <person name="Tokishita S."/>
            <person name="Aerts A."/>
            <person name="Arnold G.J."/>
            <person name="Basu M.K."/>
            <person name="Bauer D.J."/>
            <person name="Caceres C.E."/>
            <person name="Carmel L."/>
            <person name="Casola C."/>
            <person name="Choi J.H."/>
            <person name="Detter J.C."/>
            <person name="Dong Q."/>
            <person name="Dusheyko S."/>
            <person name="Eads B.D."/>
            <person name="Frohlich T."/>
            <person name="Geiler-Samerotte K.A."/>
            <person name="Gerlach D."/>
            <person name="Hatcher P."/>
            <person name="Jogdeo S."/>
            <person name="Krijgsveld J."/>
            <person name="Kriventseva E.V."/>
            <person name="Kultz D."/>
            <person name="Laforsch C."/>
            <person name="Lindquist E."/>
            <person name="Lopez J."/>
            <person name="Manak J.R."/>
            <person name="Muller J."/>
            <person name="Pangilinan J."/>
            <person name="Patwardhan R.P."/>
            <person name="Pitluck S."/>
            <person name="Pritham E.J."/>
            <person name="Rechtsteiner A."/>
            <person name="Rho M."/>
            <person name="Rogozin I.B."/>
            <person name="Sakarya O."/>
            <person name="Salamov A."/>
            <person name="Schaack S."/>
            <person name="Shapiro H."/>
            <person name="Shiga Y."/>
            <person name="Skalitzky C."/>
            <person name="Smith Z."/>
            <person name="Souvorov A."/>
            <person name="Sung W."/>
            <person name="Tang Z."/>
            <person name="Tsuchiya D."/>
            <person name="Tu H."/>
            <person name="Vos H."/>
            <person name="Wang M."/>
            <person name="Wolf Y.I."/>
            <person name="Yamagata H."/>
            <person name="Yamada T."/>
            <person name="Ye Y."/>
            <person name="Shaw J.R."/>
            <person name="Andrews J."/>
            <person name="Crease T.J."/>
            <person name="Tang H."/>
            <person name="Lucas S.M."/>
            <person name="Robertson H.M."/>
            <person name="Bork P."/>
            <person name="Koonin E.V."/>
            <person name="Zdobnov E.M."/>
            <person name="Grigoriev I.V."/>
            <person name="Lynch M."/>
            <person name="Boore J.L."/>
        </authorList>
    </citation>
    <scope>NUCLEOTIDE SEQUENCE [LARGE SCALE GENOMIC DNA]</scope>
</reference>
<dbReference type="InParanoid" id="E9HSS4"/>
<sequence>MSSSLLRFWMSFPLRIILPSVFRRNTQPFAVMKRPPYLQEPLHHIKSLLSSSILVQERPMVHRNNYRHWIQEVSSTGKIEILRPNLDWKKIWVETAVLQTNIRETLFLFNQRLLPTRTRCHRLDGWIKIANSAKRIQKPMSI</sequence>
<dbReference type="KEGG" id="dpx:DAPPUDRAFT_333424"/>
<proteinExistence type="predicted"/>
<protein>
    <submittedName>
        <fullName evidence="1">Uncharacterized protein</fullName>
    </submittedName>
</protein>
<organism evidence="1 2">
    <name type="scientific">Daphnia pulex</name>
    <name type="common">Water flea</name>
    <dbReference type="NCBI Taxonomy" id="6669"/>
    <lineage>
        <taxon>Eukaryota</taxon>
        <taxon>Metazoa</taxon>
        <taxon>Ecdysozoa</taxon>
        <taxon>Arthropoda</taxon>
        <taxon>Crustacea</taxon>
        <taxon>Branchiopoda</taxon>
        <taxon>Diplostraca</taxon>
        <taxon>Cladocera</taxon>
        <taxon>Anomopoda</taxon>
        <taxon>Daphniidae</taxon>
        <taxon>Daphnia</taxon>
    </lineage>
</organism>
<dbReference type="EMBL" id="GL732756">
    <property type="protein sequence ID" value="EFX65214.1"/>
    <property type="molecule type" value="Genomic_DNA"/>
</dbReference>
<dbReference type="HOGENOM" id="CLU_1817719_0_0_1"/>
<accession>E9HSS4</accession>
<dbReference type="AlphaFoldDB" id="E9HSS4"/>
<dbReference type="Proteomes" id="UP000000305">
    <property type="component" value="Unassembled WGS sequence"/>
</dbReference>
<dbReference type="OrthoDB" id="1422427at2759"/>
<keyword evidence="2" id="KW-1185">Reference proteome</keyword>
<evidence type="ECO:0000313" key="1">
    <source>
        <dbReference type="EMBL" id="EFX65214.1"/>
    </source>
</evidence>